<evidence type="ECO:0000313" key="3">
    <source>
        <dbReference type="Proteomes" id="UP001301958"/>
    </source>
</evidence>
<dbReference type="EMBL" id="MU865547">
    <property type="protein sequence ID" value="KAK4221440.1"/>
    <property type="molecule type" value="Genomic_DNA"/>
</dbReference>
<dbReference type="AlphaFoldDB" id="A0AAN7BGI2"/>
<sequence length="252" mass="28572">MSRQLEFFESKATGTTSTGCCHHLHRAIGPSQNHSQRLPSEYQRRRPPACYNKLRRHRIRDGSHNTPKTPDDDAASASQLFKVMSNDPRLAICSWEERRFHDRTENLNGPLITVTKESGRTFYLVDRNEYNGVYYLADKRRHESMKQSFEDMVGREVKETLRFGSRAGNIPRRGTFSALLSSVFKLLGNSKPPTKSTVASTNTSNDQQPEQVLTKCATETKAGCEHDNGTLENIPVDPQLFESHTKKLRSGC</sequence>
<feature type="region of interest" description="Disordered" evidence="1">
    <location>
        <begin position="191"/>
        <end position="210"/>
    </location>
</feature>
<evidence type="ECO:0000256" key="1">
    <source>
        <dbReference type="SAM" id="MobiDB-lite"/>
    </source>
</evidence>
<dbReference type="Proteomes" id="UP001301958">
    <property type="component" value="Unassembled WGS sequence"/>
</dbReference>
<accession>A0AAN7BGI2</accession>
<feature type="region of interest" description="Disordered" evidence="1">
    <location>
        <begin position="26"/>
        <end position="51"/>
    </location>
</feature>
<comment type="caution">
    <text evidence="2">The sequence shown here is derived from an EMBL/GenBank/DDBJ whole genome shotgun (WGS) entry which is preliminary data.</text>
</comment>
<gene>
    <name evidence="2" type="ORF">QBC38DRAFT_522323</name>
</gene>
<reference evidence="2" key="2">
    <citation type="submission" date="2023-05" db="EMBL/GenBank/DDBJ databases">
        <authorList>
            <consortium name="Lawrence Berkeley National Laboratory"/>
            <person name="Steindorff A."/>
            <person name="Hensen N."/>
            <person name="Bonometti L."/>
            <person name="Westerberg I."/>
            <person name="Brannstrom I.O."/>
            <person name="Guillou S."/>
            <person name="Cros-Aarteil S."/>
            <person name="Calhoun S."/>
            <person name="Haridas S."/>
            <person name="Kuo A."/>
            <person name="Mondo S."/>
            <person name="Pangilinan J."/>
            <person name="Riley R."/>
            <person name="Labutti K."/>
            <person name="Andreopoulos B."/>
            <person name="Lipzen A."/>
            <person name="Chen C."/>
            <person name="Yanf M."/>
            <person name="Daum C."/>
            <person name="Ng V."/>
            <person name="Clum A."/>
            <person name="Ohm R."/>
            <person name="Martin F."/>
            <person name="Silar P."/>
            <person name="Natvig D."/>
            <person name="Lalanne C."/>
            <person name="Gautier V."/>
            <person name="Ament-Velasquez S.L."/>
            <person name="Kruys A."/>
            <person name="Hutchinson M.I."/>
            <person name="Powell A.J."/>
            <person name="Barry K."/>
            <person name="Miller A.N."/>
            <person name="Grigoriev I.V."/>
            <person name="Debuchy R."/>
            <person name="Gladieux P."/>
            <person name="Thoren M.H."/>
            <person name="Johannesson H."/>
        </authorList>
    </citation>
    <scope>NUCLEOTIDE SEQUENCE</scope>
    <source>
        <strain evidence="2">CBS 990.96</strain>
    </source>
</reference>
<reference evidence="2" key="1">
    <citation type="journal article" date="2023" name="Mol. Phylogenet. Evol.">
        <title>Genome-scale phylogeny and comparative genomics of the fungal order Sordariales.</title>
        <authorList>
            <person name="Hensen N."/>
            <person name="Bonometti L."/>
            <person name="Westerberg I."/>
            <person name="Brannstrom I.O."/>
            <person name="Guillou S."/>
            <person name="Cros-Aarteil S."/>
            <person name="Calhoun S."/>
            <person name="Haridas S."/>
            <person name="Kuo A."/>
            <person name="Mondo S."/>
            <person name="Pangilinan J."/>
            <person name="Riley R."/>
            <person name="LaButti K."/>
            <person name="Andreopoulos B."/>
            <person name="Lipzen A."/>
            <person name="Chen C."/>
            <person name="Yan M."/>
            <person name="Daum C."/>
            <person name="Ng V."/>
            <person name="Clum A."/>
            <person name="Steindorff A."/>
            <person name="Ohm R.A."/>
            <person name="Martin F."/>
            <person name="Silar P."/>
            <person name="Natvig D.O."/>
            <person name="Lalanne C."/>
            <person name="Gautier V."/>
            <person name="Ament-Velasquez S.L."/>
            <person name="Kruys A."/>
            <person name="Hutchinson M.I."/>
            <person name="Powell A.J."/>
            <person name="Barry K."/>
            <person name="Miller A.N."/>
            <person name="Grigoriev I.V."/>
            <person name="Debuchy R."/>
            <person name="Gladieux P."/>
            <person name="Hiltunen Thoren M."/>
            <person name="Johannesson H."/>
        </authorList>
    </citation>
    <scope>NUCLEOTIDE SEQUENCE</scope>
    <source>
        <strain evidence="2">CBS 990.96</strain>
    </source>
</reference>
<keyword evidence="3" id="KW-1185">Reference proteome</keyword>
<name>A0AAN7BGI2_9PEZI</name>
<proteinExistence type="predicted"/>
<organism evidence="2 3">
    <name type="scientific">Podospora fimiseda</name>
    <dbReference type="NCBI Taxonomy" id="252190"/>
    <lineage>
        <taxon>Eukaryota</taxon>
        <taxon>Fungi</taxon>
        <taxon>Dikarya</taxon>
        <taxon>Ascomycota</taxon>
        <taxon>Pezizomycotina</taxon>
        <taxon>Sordariomycetes</taxon>
        <taxon>Sordariomycetidae</taxon>
        <taxon>Sordariales</taxon>
        <taxon>Podosporaceae</taxon>
        <taxon>Podospora</taxon>
    </lineage>
</organism>
<evidence type="ECO:0000313" key="2">
    <source>
        <dbReference type="EMBL" id="KAK4221440.1"/>
    </source>
</evidence>
<protein>
    <submittedName>
        <fullName evidence="2">Uncharacterized protein</fullName>
    </submittedName>
</protein>